<accession>A0A1H8JA21</accession>
<dbReference type="EMBL" id="FOBO01000029">
    <property type="protein sequence ID" value="SEN77622.1"/>
    <property type="molecule type" value="Genomic_DNA"/>
</dbReference>
<dbReference type="RefSeq" id="WP_074788271.1">
    <property type="nucleotide sequence ID" value="NZ_FOBO01000029.1"/>
</dbReference>
<proteinExistence type="predicted"/>
<evidence type="ECO:0000259" key="1">
    <source>
        <dbReference type="Pfam" id="PF00550"/>
    </source>
</evidence>
<dbReference type="Proteomes" id="UP000182160">
    <property type="component" value="Unassembled WGS sequence"/>
</dbReference>
<dbReference type="SUPFAM" id="SSF47336">
    <property type="entry name" value="ACP-like"/>
    <property type="match status" value="1"/>
</dbReference>
<protein>
    <submittedName>
        <fullName evidence="2">Acyl carrier protein</fullName>
    </submittedName>
</protein>
<evidence type="ECO:0000313" key="3">
    <source>
        <dbReference type="Proteomes" id="UP000182160"/>
    </source>
</evidence>
<dbReference type="AlphaFoldDB" id="A0A1H8JA21"/>
<dbReference type="Gene3D" id="1.10.1200.10">
    <property type="entry name" value="ACP-like"/>
    <property type="match status" value="1"/>
</dbReference>
<name>A0A1H8JA21_9RHOB</name>
<dbReference type="InterPro" id="IPR036736">
    <property type="entry name" value="ACP-like_sf"/>
</dbReference>
<gene>
    <name evidence="2" type="ORF">SAMN04488077_12914</name>
</gene>
<sequence>MQTNEIDVRVREILRLALKTDVPEEGSYAREDDPNWDSLKHVEMIFMLEDEFDVQFAEDDFAKMGSVAAIVALVEANHAA</sequence>
<feature type="domain" description="Carrier" evidence="1">
    <location>
        <begin position="37"/>
        <end position="74"/>
    </location>
</feature>
<reference evidence="2 3" key="1">
    <citation type="submission" date="2016-10" db="EMBL/GenBank/DDBJ databases">
        <authorList>
            <person name="de Groot N.N."/>
        </authorList>
    </citation>
    <scope>NUCLEOTIDE SEQUENCE [LARGE SCALE GENOMIC DNA]</scope>
    <source>
        <strain evidence="2 3">DSM 11457</strain>
    </source>
</reference>
<dbReference type="Pfam" id="PF00550">
    <property type="entry name" value="PP-binding"/>
    <property type="match status" value="1"/>
</dbReference>
<organism evidence="2 3">
    <name type="scientific">Roseovarius tolerans</name>
    <dbReference type="NCBI Taxonomy" id="74031"/>
    <lineage>
        <taxon>Bacteria</taxon>
        <taxon>Pseudomonadati</taxon>
        <taxon>Pseudomonadota</taxon>
        <taxon>Alphaproteobacteria</taxon>
        <taxon>Rhodobacterales</taxon>
        <taxon>Roseobacteraceae</taxon>
        <taxon>Roseovarius</taxon>
    </lineage>
</organism>
<dbReference type="InterPro" id="IPR009081">
    <property type="entry name" value="PP-bd_ACP"/>
</dbReference>
<evidence type="ECO:0000313" key="2">
    <source>
        <dbReference type="EMBL" id="SEN77622.1"/>
    </source>
</evidence>